<organism evidence="2 3">
    <name type="scientific">Saccharopolyspora hirsuta</name>
    <dbReference type="NCBI Taxonomy" id="1837"/>
    <lineage>
        <taxon>Bacteria</taxon>
        <taxon>Bacillati</taxon>
        <taxon>Actinomycetota</taxon>
        <taxon>Actinomycetes</taxon>
        <taxon>Pseudonocardiales</taxon>
        <taxon>Pseudonocardiaceae</taxon>
        <taxon>Saccharopolyspora</taxon>
    </lineage>
</organism>
<dbReference type="SMART" id="SM00507">
    <property type="entry name" value="HNHc"/>
    <property type="match status" value="1"/>
</dbReference>
<feature type="domain" description="YDG" evidence="1">
    <location>
        <begin position="24"/>
        <end position="159"/>
    </location>
</feature>
<keyword evidence="3" id="KW-1185">Reference proteome</keyword>
<dbReference type="Pfam" id="PF13391">
    <property type="entry name" value="HNH_2"/>
    <property type="match status" value="1"/>
</dbReference>
<accession>A0A5M7CFX4</accession>
<dbReference type="PANTHER" id="PTHR14140:SF27">
    <property type="entry name" value="OS04G0289800 PROTEIN"/>
    <property type="match status" value="1"/>
</dbReference>
<dbReference type="OrthoDB" id="4464809at2"/>
<name>A0A5M7CFX4_SACHI</name>
<dbReference type="InterPro" id="IPR003105">
    <property type="entry name" value="SRA_YDG"/>
</dbReference>
<dbReference type="InterPro" id="IPR036987">
    <property type="entry name" value="SRA-YDG_sf"/>
</dbReference>
<dbReference type="SUPFAM" id="SSF88697">
    <property type="entry name" value="PUA domain-like"/>
    <property type="match status" value="1"/>
</dbReference>
<dbReference type="PANTHER" id="PTHR14140">
    <property type="entry name" value="E3 UBIQUITIN-PROTEIN LIGASE UHRF-RELATED"/>
    <property type="match status" value="1"/>
</dbReference>
<dbReference type="AlphaFoldDB" id="A0A5M7CFX4"/>
<dbReference type="Gene3D" id="1.10.30.50">
    <property type="match status" value="1"/>
</dbReference>
<dbReference type="Proteomes" id="UP000323946">
    <property type="component" value="Unassembled WGS sequence"/>
</dbReference>
<dbReference type="InterPro" id="IPR045134">
    <property type="entry name" value="UHRF1/2-like"/>
</dbReference>
<evidence type="ECO:0000259" key="1">
    <source>
        <dbReference type="PROSITE" id="PS51015"/>
    </source>
</evidence>
<comment type="caution">
    <text evidence="2">The sequence shown here is derived from an EMBL/GenBank/DDBJ whole genome shotgun (WGS) entry which is preliminary data.</text>
</comment>
<dbReference type="GO" id="GO:0061630">
    <property type="term" value="F:ubiquitin protein ligase activity"/>
    <property type="evidence" value="ECO:0007669"/>
    <property type="project" value="TreeGrafter"/>
</dbReference>
<dbReference type="EMBL" id="VWPH01000002">
    <property type="protein sequence ID" value="KAA5837365.1"/>
    <property type="molecule type" value="Genomic_DNA"/>
</dbReference>
<dbReference type="GO" id="GO:0016567">
    <property type="term" value="P:protein ubiquitination"/>
    <property type="evidence" value="ECO:0007669"/>
    <property type="project" value="TreeGrafter"/>
</dbReference>
<evidence type="ECO:0000313" key="3">
    <source>
        <dbReference type="Proteomes" id="UP000323946"/>
    </source>
</evidence>
<dbReference type="Pfam" id="PF02182">
    <property type="entry name" value="SAD_SRA"/>
    <property type="match status" value="1"/>
</dbReference>
<dbReference type="SMART" id="SM00466">
    <property type="entry name" value="SRA"/>
    <property type="match status" value="1"/>
</dbReference>
<dbReference type="Gene3D" id="2.30.280.10">
    <property type="entry name" value="SRA-YDG"/>
    <property type="match status" value="1"/>
</dbReference>
<dbReference type="GO" id="GO:0044027">
    <property type="term" value="P:negative regulation of gene expression via chromosomal CpG island methylation"/>
    <property type="evidence" value="ECO:0007669"/>
    <property type="project" value="TreeGrafter"/>
</dbReference>
<dbReference type="CDD" id="cd00085">
    <property type="entry name" value="HNHc"/>
    <property type="match status" value="1"/>
</dbReference>
<dbReference type="InterPro" id="IPR015947">
    <property type="entry name" value="PUA-like_sf"/>
</dbReference>
<dbReference type="InterPro" id="IPR003615">
    <property type="entry name" value="HNH_nuc"/>
</dbReference>
<proteinExistence type="predicted"/>
<evidence type="ECO:0000313" key="2">
    <source>
        <dbReference type="EMBL" id="KAA5837365.1"/>
    </source>
</evidence>
<reference evidence="2 3" key="1">
    <citation type="submission" date="2019-09" db="EMBL/GenBank/DDBJ databases">
        <title>Draft genome sequence of the thermophilic Saccharopolyspora hirsuta VKM Ac-666T.</title>
        <authorList>
            <person name="Lobastova T.G."/>
            <person name="Fokina V."/>
            <person name="Bragin E.Y."/>
            <person name="Shtratnikova V.Y."/>
            <person name="Starodumova I.P."/>
            <person name="Tarlachkov S.V."/>
            <person name="Donova M.V."/>
        </authorList>
    </citation>
    <scope>NUCLEOTIDE SEQUENCE [LARGE SCALE GENOMIC DNA]</scope>
    <source>
        <strain evidence="2 3">VKM Ac-666</strain>
    </source>
</reference>
<dbReference type="PROSITE" id="PS51015">
    <property type="entry name" value="YDG"/>
    <property type="match status" value="1"/>
</dbReference>
<sequence length="302" mass="33045">MRSFGLTAVQPTVARALVDAANFGEVTGVEEGRVFADRRELYDAGVHRALQDGIVGTKDRGAESIVLSGGYEDDEDHGTVIIYTGRGAQDSKGRQTGHQSFEDTKNAALRTSAFTGEPVRVIRGSKAEGYRYDGLFNVVDAWLGEGVRGYRICRYRLEKCGSDSSVADLETSVSGELPKGNESPGRRLIKQQRIVRSTRVAEGVKKIHDYRCQVCAVRLEIGAYAYAEGAHIKPLGTPHNGPDVPENILCLCANCHVLFDKGAILIADDLTVSRNGKDVQLRVDVSHRIDVEYLAYHRSIHA</sequence>
<gene>
    <name evidence="2" type="ORF">F1721_03450</name>
</gene>
<protein>
    <recommendedName>
        <fullName evidence="1">YDG domain-containing protein</fullName>
    </recommendedName>
</protein>